<keyword evidence="5 6" id="KW-0472">Membrane</keyword>
<evidence type="ECO:0000256" key="4">
    <source>
        <dbReference type="ARBA" id="ARBA00022989"/>
    </source>
</evidence>
<feature type="transmembrane region" description="Helical" evidence="6">
    <location>
        <begin position="262"/>
        <end position="280"/>
    </location>
</feature>
<dbReference type="EMBL" id="JAJBZT010000006">
    <property type="protein sequence ID" value="MCB6184203.1"/>
    <property type="molecule type" value="Genomic_DNA"/>
</dbReference>
<dbReference type="Pfam" id="PF00892">
    <property type="entry name" value="EamA"/>
    <property type="match status" value="1"/>
</dbReference>
<dbReference type="InterPro" id="IPR037185">
    <property type="entry name" value="EmrE-like"/>
</dbReference>
<feature type="transmembrane region" description="Helical" evidence="6">
    <location>
        <begin position="177"/>
        <end position="194"/>
    </location>
</feature>
<dbReference type="SUPFAM" id="SSF103481">
    <property type="entry name" value="Multidrug resistance efflux transporter EmrE"/>
    <property type="match status" value="2"/>
</dbReference>
<feature type="transmembrane region" description="Helical" evidence="6">
    <location>
        <begin position="206"/>
        <end position="224"/>
    </location>
</feature>
<dbReference type="PANTHER" id="PTHR42920:SF5">
    <property type="entry name" value="EAMA DOMAIN-CONTAINING PROTEIN"/>
    <property type="match status" value="1"/>
</dbReference>
<dbReference type="RefSeq" id="WP_227181016.1">
    <property type="nucleotide sequence ID" value="NZ_JAJBZT010000006.1"/>
</dbReference>
<dbReference type="InterPro" id="IPR051258">
    <property type="entry name" value="Diverse_Substrate_Transporter"/>
</dbReference>
<keyword evidence="2" id="KW-1003">Cell membrane</keyword>
<proteinExistence type="predicted"/>
<feature type="transmembrane region" description="Helical" evidence="6">
    <location>
        <begin position="236"/>
        <end position="256"/>
    </location>
</feature>
<sequence length="292" mass="31215">MTNSTKKALLPLLAMLCCVTFLGAGTSWAKMSLFPAVGAAGTSALRVGISSLCLMAFWRPWRWKMPKEMIKPLILYGLSLGLMNLFFYLSIQSIPFGVALAIEFIGPLGVAILLSRKWVDFLWVCLAIVGLAMLIPIKTDQAALDKVGVIFALTAAFFWAVYIVFGKRISELHHGQSVPFGMLLAALVVVPVGFAQAGTALFSPNILLVAVCVAIISSALPISLEMLALQRVPAKTYGILVSMEPAVAALLAQVILHEHLTTSQWLAIGFIILASVGGALTSKSNTLQEANA</sequence>
<gene>
    <name evidence="8" type="ORF">LIN78_11665</name>
</gene>
<keyword evidence="9" id="KW-1185">Reference proteome</keyword>
<name>A0ABS8D9C0_9NEIS</name>
<organism evidence="8 9">
    <name type="scientific">Leeia speluncae</name>
    <dbReference type="NCBI Taxonomy" id="2884804"/>
    <lineage>
        <taxon>Bacteria</taxon>
        <taxon>Pseudomonadati</taxon>
        <taxon>Pseudomonadota</taxon>
        <taxon>Betaproteobacteria</taxon>
        <taxon>Neisseriales</taxon>
        <taxon>Leeiaceae</taxon>
        <taxon>Leeia</taxon>
    </lineage>
</organism>
<evidence type="ECO:0000256" key="5">
    <source>
        <dbReference type="ARBA" id="ARBA00023136"/>
    </source>
</evidence>
<evidence type="ECO:0000313" key="8">
    <source>
        <dbReference type="EMBL" id="MCB6184203.1"/>
    </source>
</evidence>
<protein>
    <submittedName>
        <fullName evidence="8">EamA family transporter</fullName>
    </submittedName>
</protein>
<dbReference type="Proteomes" id="UP001165395">
    <property type="component" value="Unassembled WGS sequence"/>
</dbReference>
<feature type="transmembrane region" description="Helical" evidence="6">
    <location>
        <begin position="33"/>
        <end position="58"/>
    </location>
</feature>
<feature type="transmembrane region" description="Helical" evidence="6">
    <location>
        <begin position="70"/>
        <end position="88"/>
    </location>
</feature>
<evidence type="ECO:0000256" key="3">
    <source>
        <dbReference type="ARBA" id="ARBA00022692"/>
    </source>
</evidence>
<evidence type="ECO:0000313" key="9">
    <source>
        <dbReference type="Proteomes" id="UP001165395"/>
    </source>
</evidence>
<keyword evidence="4 6" id="KW-1133">Transmembrane helix</keyword>
<feature type="transmembrane region" description="Helical" evidence="6">
    <location>
        <begin position="94"/>
        <end position="114"/>
    </location>
</feature>
<keyword evidence="3 6" id="KW-0812">Transmembrane</keyword>
<evidence type="ECO:0000256" key="1">
    <source>
        <dbReference type="ARBA" id="ARBA00004651"/>
    </source>
</evidence>
<evidence type="ECO:0000256" key="6">
    <source>
        <dbReference type="SAM" id="Phobius"/>
    </source>
</evidence>
<feature type="transmembrane region" description="Helical" evidence="6">
    <location>
        <begin position="121"/>
        <end position="137"/>
    </location>
</feature>
<reference evidence="8" key="1">
    <citation type="submission" date="2021-10" db="EMBL/GenBank/DDBJ databases">
        <title>The complete genome sequence of Leeia sp. TBRC 13508.</title>
        <authorList>
            <person name="Charoenyingcharoen P."/>
            <person name="Yukphan P."/>
        </authorList>
    </citation>
    <scope>NUCLEOTIDE SEQUENCE</scope>
    <source>
        <strain evidence="8">TBRC 13508</strain>
    </source>
</reference>
<comment type="caution">
    <text evidence="8">The sequence shown here is derived from an EMBL/GenBank/DDBJ whole genome shotgun (WGS) entry which is preliminary data.</text>
</comment>
<feature type="domain" description="EamA" evidence="7">
    <location>
        <begin position="147"/>
        <end position="275"/>
    </location>
</feature>
<evidence type="ECO:0000256" key="2">
    <source>
        <dbReference type="ARBA" id="ARBA00022475"/>
    </source>
</evidence>
<accession>A0ABS8D9C0</accession>
<feature type="transmembrane region" description="Helical" evidence="6">
    <location>
        <begin position="143"/>
        <end position="165"/>
    </location>
</feature>
<dbReference type="PANTHER" id="PTHR42920">
    <property type="entry name" value="OS03G0707200 PROTEIN-RELATED"/>
    <property type="match status" value="1"/>
</dbReference>
<dbReference type="InterPro" id="IPR000620">
    <property type="entry name" value="EamA_dom"/>
</dbReference>
<comment type="subcellular location">
    <subcellularLocation>
        <location evidence="1">Cell membrane</location>
        <topology evidence="1">Multi-pass membrane protein</topology>
    </subcellularLocation>
</comment>
<evidence type="ECO:0000259" key="7">
    <source>
        <dbReference type="Pfam" id="PF00892"/>
    </source>
</evidence>